<dbReference type="SUPFAM" id="SSF52821">
    <property type="entry name" value="Rhodanese/Cell cycle control phosphatase"/>
    <property type="match status" value="2"/>
</dbReference>
<evidence type="ECO:0000256" key="1">
    <source>
        <dbReference type="ARBA" id="ARBA00022679"/>
    </source>
</evidence>
<dbReference type="InterPro" id="IPR001307">
    <property type="entry name" value="Thiosulphate_STrfase_CS"/>
</dbReference>
<feature type="region of interest" description="Disordered" evidence="4">
    <location>
        <begin position="171"/>
        <end position="191"/>
    </location>
</feature>
<dbReference type="PROSITE" id="PS50206">
    <property type="entry name" value="RHODANESE_3"/>
    <property type="match status" value="2"/>
</dbReference>
<dbReference type="SMART" id="SM00450">
    <property type="entry name" value="RHOD"/>
    <property type="match status" value="2"/>
</dbReference>
<evidence type="ECO:0000313" key="7">
    <source>
        <dbReference type="Proteomes" id="UP001314263"/>
    </source>
</evidence>
<dbReference type="PROSITE" id="PS00683">
    <property type="entry name" value="RHODANESE_2"/>
    <property type="match status" value="1"/>
</dbReference>
<feature type="domain" description="Rhodanese" evidence="5">
    <location>
        <begin position="159"/>
        <end position="273"/>
    </location>
</feature>
<keyword evidence="1 3" id="KW-0808">Transferase</keyword>
<dbReference type="NCBIfam" id="NF008557">
    <property type="entry name" value="PRK11493.1"/>
    <property type="match status" value="1"/>
</dbReference>
<keyword evidence="7" id="KW-1185">Reference proteome</keyword>
<evidence type="ECO:0000256" key="3">
    <source>
        <dbReference type="RuleBase" id="RU000507"/>
    </source>
</evidence>
<feature type="domain" description="Rhodanese" evidence="5">
    <location>
        <begin position="2"/>
        <end position="114"/>
    </location>
</feature>
<dbReference type="InterPro" id="IPR036873">
    <property type="entry name" value="Rhodanese-like_dom_sf"/>
</dbReference>
<reference evidence="6 7" key="1">
    <citation type="submission" date="2023-10" db="EMBL/GenBank/DDBJ databases">
        <authorList>
            <person name="Maclean D."/>
            <person name="Macfadyen A."/>
        </authorList>
    </citation>
    <scope>NUCLEOTIDE SEQUENCE [LARGE SCALE GENOMIC DNA]</scope>
</reference>
<gene>
    <name evidence="6" type="ORF">CVIRNUC_009595</name>
</gene>
<protein>
    <recommendedName>
        <fullName evidence="3">Sulfurtransferase</fullName>
    </recommendedName>
</protein>
<dbReference type="EMBL" id="CAUYUE010000014">
    <property type="protein sequence ID" value="CAK0786382.1"/>
    <property type="molecule type" value="Genomic_DNA"/>
</dbReference>
<dbReference type="Gene3D" id="3.40.250.10">
    <property type="entry name" value="Rhodanese-like domain"/>
    <property type="match status" value="2"/>
</dbReference>
<dbReference type="PANTHER" id="PTHR11364:SF27">
    <property type="entry name" value="SULFURTRANSFERASE"/>
    <property type="match status" value="1"/>
</dbReference>
<dbReference type="PANTHER" id="PTHR11364">
    <property type="entry name" value="THIOSULFATE SULFERTANSFERASE"/>
    <property type="match status" value="1"/>
</dbReference>
<dbReference type="InterPro" id="IPR045078">
    <property type="entry name" value="TST/MPST-like"/>
</dbReference>
<comment type="caution">
    <text evidence="6">The sequence shown here is derived from an EMBL/GenBank/DDBJ whole genome shotgun (WGS) entry which is preliminary data.</text>
</comment>
<organism evidence="6 7">
    <name type="scientific">Coccomyxa viridis</name>
    <dbReference type="NCBI Taxonomy" id="1274662"/>
    <lineage>
        <taxon>Eukaryota</taxon>
        <taxon>Viridiplantae</taxon>
        <taxon>Chlorophyta</taxon>
        <taxon>core chlorophytes</taxon>
        <taxon>Trebouxiophyceae</taxon>
        <taxon>Trebouxiophyceae incertae sedis</taxon>
        <taxon>Coccomyxaceae</taxon>
        <taxon>Coccomyxa</taxon>
    </lineage>
</organism>
<dbReference type="GO" id="GO:0005739">
    <property type="term" value="C:mitochondrion"/>
    <property type="evidence" value="ECO:0007669"/>
    <property type="project" value="TreeGrafter"/>
</dbReference>
<dbReference type="GO" id="GO:0004792">
    <property type="term" value="F:thiosulfate-cyanide sulfurtransferase activity"/>
    <property type="evidence" value="ECO:0007669"/>
    <property type="project" value="InterPro"/>
</dbReference>
<dbReference type="CDD" id="cd01449">
    <property type="entry name" value="TST_Repeat_2"/>
    <property type="match status" value="1"/>
</dbReference>
<dbReference type="AlphaFoldDB" id="A0AAV1II93"/>
<evidence type="ECO:0000256" key="2">
    <source>
        <dbReference type="ARBA" id="ARBA00022737"/>
    </source>
</evidence>
<evidence type="ECO:0000313" key="6">
    <source>
        <dbReference type="EMBL" id="CAK0786382.1"/>
    </source>
</evidence>
<dbReference type="FunFam" id="3.40.250.10:FF:000001">
    <property type="entry name" value="Sulfurtransferase"/>
    <property type="match status" value="1"/>
</dbReference>
<evidence type="ECO:0000259" key="5">
    <source>
        <dbReference type="PROSITE" id="PS50206"/>
    </source>
</evidence>
<keyword evidence="2" id="KW-0677">Repeat</keyword>
<accession>A0AAV1II93</accession>
<sequence length="276" mass="29840">MRVLDASWYMPNAGRDPRQDFIESRIPGSRFFDLDRISDPNTDLPHMLPSEKAFAAAADALGISADDQVVIYDRSGVFSAPRAWWTFRAFGHKQVAVLDGGLQAWQAKGYPVDTLTASEADVDAAAHAARQAPSSPPKYPAKQQESMVRGVYQMLDNIEGRKEQVVDARGPGRFAGSEAEPRQGVRSGHMPGSVNIPFTQVLQEGRYKGPEELITVFKDAGVDLKKPIIASCGTGVTASVLALALHQIAPAAQVSVYDGSWTEWGGRADTPVETST</sequence>
<proteinExistence type="predicted"/>
<evidence type="ECO:0000256" key="4">
    <source>
        <dbReference type="SAM" id="MobiDB-lite"/>
    </source>
</evidence>
<dbReference type="InterPro" id="IPR001763">
    <property type="entry name" value="Rhodanese-like_dom"/>
</dbReference>
<dbReference type="CDD" id="cd01448">
    <property type="entry name" value="TST_Repeat_1"/>
    <property type="match status" value="1"/>
</dbReference>
<dbReference type="Proteomes" id="UP001314263">
    <property type="component" value="Unassembled WGS sequence"/>
</dbReference>
<dbReference type="Pfam" id="PF00581">
    <property type="entry name" value="Rhodanese"/>
    <property type="match status" value="2"/>
</dbReference>
<name>A0AAV1II93_9CHLO</name>